<dbReference type="EC" id="2.1.2.9" evidence="2"/>
<evidence type="ECO:0000313" key="7">
    <source>
        <dbReference type="EMBL" id="CAB4529868.1"/>
    </source>
</evidence>
<dbReference type="GO" id="GO:0005829">
    <property type="term" value="C:cytosol"/>
    <property type="evidence" value="ECO:0007669"/>
    <property type="project" value="TreeGrafter"/>
</dbReference>
<name>A0A6J6AU70_9ZZZZ</name>
<dbReference type="HAMAP" id="MF_00182">
    <property type="entry name" value="Formyl_trans"/>
    <property type="match status" value="1"/>
</dbReference>
<evidence type="ECO:0000256" key="4">
    <source>
        <dbReference type="ARBA" id="ARBA00022917"/>
    </source>
</evidence>
<evidence type="ECO:0000256" key="2">
    <source>
        <dbReference type="ARBA" id="ARBA00012261"/>
    </source>
</evidence>
<comment type="similarity">
    <text evidence="1">Belongs to the Fmt family.</text>
</comment>
<evidence type="ECO:0000256" key="3">
    <source>
        <dbReference type="ARBA" id="ARBA00022679"/>
    </source>
</evidence>
<evidence type="ECO:0000256" key="1">
    <source>
        <dbReference type="ARBA" id="ARBA00010699"/>
    </source>
</evidence>
<dbReference type="Gene3D" id="3.40.50.12230">
    <property type="match status" value="1"/>
</dbReference>
<dbReference type="InterPro" id="IPR011034">
    <property type="entry name" value="Formyl_transferase-like_C_sf"/>
</dbReference>
<evidence type="ECO:0000259" key="5">
    <source>
        <dbReference type="Pfam" id="PF00551"/>
    </source>
</evidence>
<dbReference type="NCBIfam" id="TIGR00460">
    <property type="entry name" value="fmt"/>
    <property type="match status" value="1"/>
</dbReference>
<dbReference type="GO" id="GO:0004479">
    <property type="term" value="F:methionyl-tRNA formyltransferase activity"/>
    <property type="evidence" value="ECO:0007669"/>
    <property type="project" value="UniProtKB-EC"/>
</dbReference>
<accession>A0A6J6AU70</accession>
<keyword evidence="3" id="KW-0808">Transferase</keyword>
<feature type="domain" description="Formyl transferase N-terminal" evidence="5">
    <location>
        <begin position="1"/>
        <end position="175"/>
    </location>
</feature>
<dbReference type="CDD" id="cd08704">
    <property type="entry name" value="Met_tRNA_FMT_C"/>
    <property type="match status" value="1"/>
</dbReference>
<keyword evidence="4" id="KW-0648">Protein biosynthesis</keyword>
<dbReference type="AlphaFoldDB" id="A0A6J6AU70"/>
<protein>
    <recommendedName>
        <fullName evidence="2">methionyl-tRNA formyltransferase</fullName>
        <ecNumber evidence="2">2.1.2.9</ecNumber>
    </recommendedName>
</protein>
<dbReference type="PANTHER" id="PTHR11138">
    <property type="entry name" value="METHIONYL-TRNA FORMYLTRANSFERASE"/>
    <property type="match status" value="1"/>
</dbReference>
<dbReference type="InterPro" id="IPR005793">
    <property type="entry name" value="Formyl_trans_C"/>
</dbReference>
<dbReference type="PANTHER" id="PTHR11138:SF5">
    <property type="entry name" value="METHIONYL-TRNA FORMYLTRANSFERASE, MITOCHONDRIAL"/>
    <property type="match status" value="1"/>
</dbReference>
<proteinExistence type="inferred from homology"/>
<evidence type="ECO:0000259" key="6">
    <source>
        <dbReference type="Pfam" id="PF02911"/>
    </source>
</evidence>
<feature type="domain" description="Formyl transferase C-terminal" evidence="6">
    <location>
        <begin position="198"/>
        <end position="292"/>
    </location>
</feature>
<dbReference type="InterPro" id="IPR036477">
    <property type="entry name" value="Formyl_transf_N_sf"/>
</dbReference>
<gene>
    <name evidence="7" type="ORF">UFOPK1399_00120</name>
</gene>
<dbReference type="EMBL" id="CAEZSD010000006">
    <property type="protein sequence ID" value="CAB4529868.1"/>
    <property type="molecule type" value="Genomic_DNA"/>
</dbReference>
<sequence>MRIAVAATPEVAIPSLQALLESDHELCCVITQPDKPAGRGLELTQSPVAQWAEKNSVPLYKPSTEDEIAEAVQGVEVLITIGYGKILSQSILDIPTKSALNLHFSLLPRWRGAAPVQRTIEACDSVTGVTVFELDQGMDTGPIYNVKRFALDSDISSDELFTELALIGPEALLETLVMISQGLKPTPQNPTESTRALKLTREEGRINWSLDAEKVSAHIRAFTSNPGAWTEFRGSKLRIETPCVSELSLPVGSVQVIEKELHVGTATKALQIGFITSPGKSRMDSKSWVNGARIVEGEFFG</sequence>
<dbReference type="CDD" id="cd08646">
    <property type="entry name" value="FMT_core_Met-tRNA-FMT_N"/>
    <property type="match status" value="1"/>
</dbReference>
<dbReference type="Pfam" id="PF02911">
    <property type="entry name" value="Formyl_trans_C"/>
    <property type="match status" value="1"/>
</dbReference>
<dbReference type="Pfam" id="PF00551">
    <property type="entry name" value="Formyl_trans_N"/>
    <property type="match status" value="1"/>
</dbReference>
<dbReference type="SUPFAM" id="SSF50486">
    <property type="entry name" value="FMT C-terminal domain-like"/>
    <property type="match status" value="1"/>
</dbReference>
<dbReference type="InterPro" id="IPR002376">
    <property type="entry name" value="Formyl_transf_N"/>
</dbReference>
<reference evidence="7" key="1">
    <citation type="submission" date="2020-05" db="EMBL/GenBank/DDBJ databases">
        <authorList>
            <person name="Chiriac C."/>
            <person name="Salcher M."/>
            <person name="Ghai R."/>
            <person name="Kavagutti S V."/>
        </authorList>
    </citation>
    <scope>NUCLEOTIDE SEQUENCE</scope>
</reference>
<dbReference type="InterPro" id="IPR005794">
    <property type="entry name" value="Fmt"/>
</dbReference>
<dbReference type="InterPro" id="IPR041711">
    <property type="entry name" value="Met-tRNA-FMT_N"/>
</dbReference>
<dbReference type="InterPro" id="IPR044135">
    <property type="entry name" value="Met-tRNA-FMT_C"/>
</dbReference>
<organism evidence="7">
    <name type="scientific">freshwater metagenome</name>
    <dbReference type="NCBI Taxonomy" id="449393"/>
    <lineage>
        <taxon>unclassified sequences</taxon>
        <taxon>metagenomes</taxon>
        <taxon>ecological metagenomes</taxon>
    </lineage>
</organism>
<dbReference type="SUPFAM" id="SSF53328">
    <property type="entry name" value="Formyltransferase"/>
    <property type="match status" value="1"/>
</dbReference>